<evidence type="ECO:0000256" key="1">
    <source>
        <dbReference type="ARBA" id="ARBA00009447"/>
    </source>
</evidence>
<sequence>MADTDGTTVQLADLLRHPEDLDKIPFLKSEFMRKKAAVDGQLKIGLKEQLEITQNGMSSISNGQRVVNQIKEEMMKIDKLCAEAQNMIRDFPNINLVSQVHRNFSQVESMKSNIESFDARLKDLEHLLRDDDQDIENQPNLLNIHYGLTQLRDIRDEAMDQIKRASDTSLENTLVDHFIRLDDVVDWFDDHFGTACMNLIPLVQADNKGMIVRLALIIEEEEKSDKKVKALQDAQREYKDLASRLKSIAGGPKQLRGYKEKFLEAIKLYAQQQLDSIEDDFREAPDKLGKHLKWFFNDLFAVKKGMVSLMPKKWRIFKTYSSIYHQLMHDWLIKHLDDPDILPPQMLGIIEWSEQYYKKMAKLDWSPAELQPHVIDDRESELIRDYRQLIVKSVDEWMARMFATDKAAFVSRNSDSLDTNENGYFRTKTLGDMWRMLREQTLFAGNSGRADVVEGVIDAMFIALKSRQSQWEKMVDEETAKYKNPSADPEGLQLLQDWLVAIANDQISCIDDNEEAGQLSYLTRFQRDFESLVSPKYIKHANAELEVLRDGFVDLGTHSITVFVSLIFKVDFRSTVAEFFTPKWYSEYGMKRITTTFDDYISDYSKVLHHSLLDILVEELSDELLVAYLSSIRNKGAKFRRSDPFTEKFKDDLLTAFEFFQSLSQREDMALLSVEFLTIKQKWRVVDYLVRMLESDKHAVATVYEAFKREYWDLQMTWIESALRTREDFDRATLNAVKTKAGETYVERGPETIMGKVK</sequence>
<dbReference type="GO" id="GO:0000145">
    <property type="term" value="C:exocyst"/>
    <property type="evidence" value="ECO:0007669"/>
    <property type="project" value="InterPro"/>
</dbReference>
<dbReference type="FunFam" id="1.10.357.50:FF:000006">
    <property type="entry name" value="Exocyst complex component sec6"/>
    <property type="match status" value="1"/>
</dbReference>
<dbReference type="FunFam" id="1.10.357.70:FF:000005">
    <property type="entry name" value="Exocyst complex component Sec6"/>
    <property type="match status" value="1"/>
</dbReference>
<evidence type="ECO:0000256" key="4">
    <source>
        <dbReference type="SAM" id="Coils"/>
    </source>
</evidence>
<proteinExistence type="inferred from homology"/>
<keyword evidence="6" id="KW-1185">Reference proteome</keyword>
<dbReference type="GO" id="GO:0051601">
    <property type="term" value="P:exocyst localization"/>
    <property type="evidence" value="ECO:0007669"/>
    <property type="project" value="TreeGrafter"/>
</dbReference>
<keyword evidence="2" id="KW-0813">Transport</keyword>
<comment type="similarity">
    <text evidence="1">Belongs to the SEC6 family.</text>
</comment>
<evidence type="ECO:0000256" key="3">
    <source>
        <dbReference type="ARBA" id="ARBA00022483"/>
    </source>
</evidence>
<dbReference type="Pfam" id="PF06046">
    <property type="entry name" value="Sec6"/>
    <property type="match status" value="1"/>
</dbReference>
<dbReference type="AlphaFoldDB" id="A0A8H3G069"/>
<dbReference type="Gene3D" id="1.10.357.50">
    <property type="match status" value="1"/>
</dbReference>
<evidence type="ECO:0000256" key="2">
    <source>
        <dbReference type="ARBA" id="ARBA00022448"/>
    </source>
</evidence>
<dbReference type="EMBL" id="CAJPDS010000073">
    <property type="protein sequence ID" value="CAF9934197.1"/>
    <property type="molecule type" value="Genomic_DNA"/>
</dbReference>
<dbReference type="GO" id="GO:0006887">
    <property type="term" value="P:exocytosis"/>
    <property type="evidence" value="ECO:0007669"/>
    <property type="project" value="UniProtKB-KW"/>
</dbReference>
<dbReference type="GO" id="GO:0000149">
    <property type="term" value="F:SNARE binding"/>
    <property type="evidence" value="ECO:0007669"/>
    <property type="project" value="TreeGrafter"/>
</dbReference>
<dbReference type="PANTHER" id="PTHR21292:SF1">
    <property type="entry name" value="EXOCYST COMPLEX COMPONENT 3"/>
    <property type="match status" value="1"/>
</dbReference>
<comment type="caution">
    <text evidence="5">The sequence shown here is derived from an EMBL/GenBank/DDBJ whole genome shotgun (WGS) entry which is preliminary data.</text>
</comment>
<accession>A0A8H3G069</accession>
<keyword evidence="3" id="KW-0268">Exocytosis</keyword>
<evidence type="ECO:0000313" key="6">
    <source>
        <dbReference type="Proteomes" id="UP000664521"/>
    </source>
</evidence>
<keyword evidence="4" id="KW-0175">Coiled coil</keyword>
<dbReference type="Proteomes" id="UP000664521">
    <property type="component" value="Unassembled WGS sequence"/>
</dbReference>
<protein>
    <submittedName>
        <fullName evidence="5">SNARE-binding exocyst subunit S6</fullName>
    </submittedName>
</protein>
<feature type="coiled-coil region" evidence="4">
    <location>
        <begin position="67"/>
        <end position="168"/>
    </location>
</feature>
<dbReference type="InterPro" id="IPR042532">
    <property type="entry name" value="EXOC3/Sec6_C"/>
</dbReference>
<gene>
    <name evidence="5" type="primary">SEC6</name>
    <name evidence="5" type="ORF">HETSPECPRED_009138</name>
</gene>
<name>A0A8H3G069_9LECA</name>
<dbReference type="PANTHER" id="PTHR21292">
    <property type="entry name" value="EXOCYST COMPLEX COMPONENT SEC6-RELATED"/>
    <property type="match status" value="1"/>
</dbReference>
<evidence type="ECO:0000313" key="5">
    <source>
        <dbReference type="EMBL" id="CAF9934197.1"/>
    </source>
</evidence>
<dbReference type="InterPro" id="IPR010326">
    <property type="entry name" value="EXOC3/Sec6"/>
</dbReference>
<dbReference type="Gene3D" id="1.10.357.70">
    <property type="entry name" value="Exocyst complex component Sec6, C-terminal domain"/>
    <property type="match status" value="1"/>
</dbReference>
<dbReference type="OrthoDB" id="190098at2759"/>
<organism evidence="5 6">
    <name type="scientific">Heterodermia speciosa</name>
    <dbReference type="NCBI Taxonomy" id="116794"/>
    <lineage>
        <taxon>Eukaryota</taxon>
        <taxon>Fungi</taxon>
        <taxon>Dikarya</taxon>
        <taxon>Ascomycota</taxon>
        <taxon>Pezizomycotina</taxon>
        <taxon>Lecanoromycetes</taxon>
        <taxon>OSLEUM clade</taxon>
        <taxon>Lecanoromycetidae</taxon>
        <taxon>Caliciales</taxon>
        <taxon>Physciaceae</taxon>
        <taxon>Heterodermia</taxon>
    </lineage>
</organism>
<reference evidence="5" key="1">
    <citation type="submission" date="2021-03" db="EMBL/GenBank/DDBJ databases">
        <authorList>
            <person name="Tagirdzhanova G."/>
        </authorList>
    </citation>
    <scope>NUCLEOTIDE SEQUENCE</scope>
</reference>